<feature type="domain" description="DUF218" evidence="1">
    <location>
        <begin position="186"/>
        <end position="262"/>
    </location>
</feature>
<proteinExistence type="predicted"/>
<protein>
    <recommendedName>
        <fullName evidence="1">DUF218 domain-containing protein</fullName>
    </recommendedName>
</protein>
<dbReference type="InterPro" id="IPR003848">
    <property type="entry name" value="DUF218"/>
</dbReference>
<gene>
    <name evidence="2" type="ORF">PCAR00345_LOCUS19021</name>
</gene>
<dbReference type="Pfam" id="PF02698">
    <property type="entry name" value="DUF218"/>
    <property type="match status" value="1"/>
</dbReference>
<organism evidence="2">
    <name type="scientific">Chrysotila carterae</name>
    <name type="common">Marine alga</name>
    <name type="synonym">Syracosphaera carterae</name>
    <dbReference type="NCBI Taxonomy" id="13221"/>
    <lineage>
        <taxon>Eukaryota</taxon>
        <taxon>Haptista</taxon>
        <taxon>Haptophyta</taxon>
        <taxon>Prymnesiophyceae</taxon>
        <taxon>Isochrysidales</taxon>
        <taxon>Isochrysidaceae</taxon>
        <taxon>Chrysotila</taxon>
    </lineage>
</organism>
<dbReference type="Gene3D" id="3.40.50.620">
    <property type="entry name" value="HUPs"/>
    <property type="match status" value="1"/>
</dbReference>
<dbReference type="PANTHER" id="PTHR30336">
    <property type="entry name" value="INNER MEMBRANE PROTEIN, PROBABLE PERMEASE"/>
    <property type="match status" value="1"/>
</dbReference>
<dbReference type="AlphaFoldDB" id="A0A7S4BHT6"/>
<dbReference type="EMBL" id="HBIZ01029881">
    <property type="protein sequence ID" value="CAE0766409.1"/>
    <property type="molecule type" value="Transcribed_RNA"/>
</dbReference>
<dbReference type="InterPro" id="IPR051599">
    <property type="entry name" value="Cell_Envelope_Assoc"/>
</dbReference>
<evidence type="ECO:0000313" key="2">
    <source>
        <dbReference type="EMBL" id="CAE0766409.1"/>
    </source>
</evidence>
<dbReference type="PANTHER" id="PTHR30336:SF20">
    <property type="entry name" value="DUF218 DOMAIN-CONTAINING PROTEIN"/>
    <property type="match status" value="1"/>
</dbReference>
<dbReference type="CDD" id="cd06259">
    <property type="entry name" value="YdcF-like"/>
    <property type="match status" value="1"/>
</dbReference>
<dbReference type="InterPro" id="IPR014729">
    <property type="entry name" value="Rossmann-like_a/b/a_fold"/>
</dbReference>
<dbReference type="GO" id="GO:0005886">
    <property type="term" value="C:plasma membrane"/>
    <property type="evidence" value="ECO:0007669"/>
    <property type="project" value="TreeGrafter"/>
</dbReference>
<accession>A0A7S4BHT6</accession>
<reference evidence="2" key="1">
    <citation type="submission" date="2021-01" db="EMBL/GenBank/DDBJ databases">
        <authorList>
            <person name="Corre E."/>
            <person name="Pelletier E."/>
            <person name="Niang G."/>
            <person name="Scheremetjew M."/>
            <person name="Finn R."/>
            <person name="Kale V."/>
            <person name="Holt S."/>
            <person name="Cochrane G."/>
            <person name="Meng A."/>
            <person name="Brown T."/>
            <person name="Cohen L."/>
        </authorList>
    </citation>
    <scope>NUCLEOTIDE SEQUENCE</scope>
    <source>
        <strain evidence="2">CCMP645</strain>
    </source>
</reference>
<sequence>MSTIVCSSKSMPPSDSAIGMAQIEQGNSQCKKPRFRCFTSRMAAGSIVAAVFAWLAALESTECHLFTTSHEQQQPLRGRQAVVVLGYALKDDGHTPTELLLQRIAAGVRLAARVRAHLIFSGGLPPLKLNARLRRTENRSLPQQSQGARPPHNPNGLCEAAASPTTWMRHLSKRCRRPEARGFNERMQISEAEAMAKHARNLFPEQMRRVRSVMLEGASRTTRENAVFTIALIHQHLRQIRSLHVVTNRFHQRRACATFTIASREFSGRRQLRARPHGAGDFNISCVWMPPSTHAFQLQGAQRQTCALDASRMNVCWALPLAESKILIEAVIKTTILMLRETGALVKYGMLGYIPWPW</sequence>
<evidence type="ECO:0000259" key="1">
    <source>
        <dbReference type="Pfam" id="PF02698"/>
    </source>
</evidence>
<name>A0A7S4BHT6_CHRCT</name>